<dbReference type="Proteomes" id="UP000050525">
    <property type="component" value="Unassembled WGS sequence"/>
</dbReference>
<keyword evidence="2" id="KW-1185">Reference proteome</keyword>
<organism evidence="1 2">
    <name type="scientific">Alligator mississippiensis</name>
    <name type="common">American alligator</name>
    <dbReference type="NCBI Taxonomy" id="8496"/>
    <lineage>
        <taxon>Eukaryota</taxon>
        <taxon>Metazoa</taxon>
        <taxon>Chordata</taxon>
        <taxon>Craniata</taxon>
        <taxon>Vertebrata</taxon>
        <taxon>Euteleostomi</taxon>
        <taxon>Archelosauria</taxon>
        <taxon>Archosauria</taxon>
        <taxon>Crocodylia</taxon>
        <taxon>Alligatoridae</taxon>
        <taxon>Alligatorinae</taxon>
        <taxon>Alligator</taxon>
    </lineage>
</organism>
<dbReference type="EMBL" id="AKHW03006853">
    <property type="protein sequence ID" value="KYO18047.1"/>
    <property type="molecule type" value="Genomic_DNA"/>
</dbReference>
<accession>A0A151M0J9</accession>
<comment type="caution">
    <text evidence="1">The sequence shown here is derived from an EMBL/GenBank/DDBJ whole genome shotgun (WGS) entry which is preliminary data.</text>
</comment>
<evidence type="ECO:0000313" key="1">
    <source>
        <dbReference type="EMBL" id="KYO18047.1"/>
    </source>
</evidence>
<proteinExistence type="predicted"/>
<reference evidence="1 2" key="1">
    <citation type="journal article" date="2012" name="Genome Biol.">
        <title>Sequencing three crocodilian genomes to illuminate the evolution of archosaurs and amniotes.</title>
        <authorList>
            <person name="St John J.A."/>
            <person name="Braun E.L."/>
            <person name="Isberg S.R."/>
            <person name="Miles L.G."/>
            <person name="Chong A.Y."/>
            <person name="Gongora J."/>
            <person name="Dalzell P."/>
            <person name="Moran C."/>
            <person name="Bed'hom B."/>
            <person name="Abzhanov A."/>
            <person name="Burgess S.C."/>
            <person name="Cooksey A.M."/>
            <person name="Castoe T.A."/>
            <person name="Crawford N.G."/>
            <person name="Densmore L.D."/>
            <person name="Drew J.C."/>
            <person name="Edwards S.V."/>
            <person name="Faircloth B.C."/>
            <person name="Fujita M.K."/>
            <person name="Greenwold M.J."/>
            <person name="Hoffmann F.G."/>
            <person name="Howard J.M."/>
            <person name="Iguchi T."/>
            <person name="Janes D.E."/>
            <person name="Khan S.Y."/>
            <person name="Kohno S."/>
            <person name="de Koning A.J."/>
            <person name="Lance S.L."/>
            <person name="McCarthy F.M."/>
            <person name="McCormack J.E."/>
            <person name="Merchant M.E."/>
            <person name="Peterson D.G."/>
            <person name="Pollock D.D."/>
            <person name="Pourmand N."/>
            <person name="Raney B.J."/>
            <person name="Roessler K.A."/>
            <person name="Sanford J.R."/>
            <person name="Sawyer R.H."/>
            <person name="Schmidt C.J."/>
            <person name="Triplett E.W."/>
            <person name="Tuberville T.D."/>
            <person name="Venegas-Anaya M."/>
            <person name="Howard J.T."/>
            <person name="Jarvis E.D."/>
            <person name="Guillette L.J.Jr."/>
            <person name="Glenn T.C."/>
            <person name="Green R.E."/>
            <person name="Ray D.A."/>
        </authorList>
    </citation>
    <scope>NUCLEOTIDE SEQUENCE [LARGE SCALE GENOMIC DNA]</scope>
    <source>
        <strain evidence="1">KSC_2009_1</strain>
    </source>
</reference>
<evidence type="ECO:0000313" key="2">
    <source>
        <dbReference type="Proteomes" id="UP000050525"/>
    </source>
</evidence>
<sequence>MCVVMMVHSFQLSLSLWSGMFLLRTVSILHWRVEHCCLSVPRVTYCLFGCIADMVNPFAQNWTRASSYGEKHRT</sequence>
<name>A0A151M0J9_ALLMI</name>
<protein>
    <submittedName>
        <fullName evidence="1">Uncharacterized protein</fullName>
    </submittedName>
</protein>
<dbReference type="AlphaFoldDB" id="A0A151M0J9"/>
<gene>
    <name evidence="1" type="ORF">Y1Q_0011646</name>
</gene>